<dbReference type="OrthoDB" id="10256176at2759"/>
<feature type="domain" description="Methyltransferase type 11" evidence="2">
    <location>
        <begin position="678"/>
        <end position="731"/>
    </location>
</feature>
<dbReference type="PANTHER" id="PTHR43591">
    <property type="entry name" value="METHYLTRANSFERASE"/>
    <property type="match status" value="1"/>
</dbReference>
<name>A0A6A6T1N4_9PLEO</name>
<evidence type="ECO:0000313" key="3">
    <source>
        <dbReference type="EMBL" id="KAF2653796.1"/>
    </source>
</evidence>
<keyword evidence="4" id="KW-1185">Reference proteome</keyword>
<feature type="region of interest" description="Disordered" evidence="1">
    <location>
        <begin position="254"/>
        <end position="288"/>
    </location>
</feature>
<sequence>MPEILPSTAYELAVLGTLHNTQDVVSPLDQGHTLGSSGEEEGTIPRYYFTPRYSSTSTYQPSQISPQSRLDIPSPKDRLFDMAMARPSPTSHYASPYPSPAYSSHNRLSRAESDFDSLYDVTDDEAEVPLKISASVKKVVARSSRNRYPSIIIPSPSAWPTIEKLQSALSATAMTPNQLLSPSRKGLSMIASHNLQVPGHSAAPSLDGSLTSEEMDKLSCPSTPENQRRQSIASDESWGPVQLDYQAMETLQHLGHSSSGYPPTRQSSERSQRSQPRGGEMQEVFRPPLPGLPLKIPAITQGSSSGNTPISELSIPSPGGFFSSLHSTARHTWSLPARKDDSVPNTSTAEKFYQLPWDNRRNTIAEQTITVLKPGSTLAGSTLDGYDDGLPTSRPVMLGDIEEVVEIKEIDPSRTIFQYNEKYNAELQKISTVNLERTGHWLEEQDELQAALREMNDMSSPNVSNGTHTRDNSIEKVVKKSVKFAEEPQKSPTENKEPKQVSTYIQGFEYLRNRSRRDDPYIHRQTRAEALHVVRRCMPQAHRDQLLGKYELNDPVRPSPPRPVSEFYVDDPTVLKERIARAQMERQALDQMLPITWVLQALKLLNGGKLLSKPGSRCVSRIREPRILDVGGVATNDWAWQVAYDYPYSTVVTVYTAGHNPTSNVSGPDNHRHMTVPNFWTLPFPSDHFDLVSARSLHELLKTDKPLGRSKDEYDLCLRECFRCLKPGGILEFSLLDADVIHAGRQAQALGVEFGFNLKTRGYDAAPTKSFLPRLRKAGFRDAQRMWMVLPMGKTAANWKDVLPVGAESQEEERSITPGGNVQVSETPVFGTTIDAAMVTGIVGSWMYEKWMLRLQMEMGKPEEKLLEGVVQVLEEGAQEGSGWRYLTGHARKRARTT</sequence>
<evidence type="ECO:0000256" key="1">
    <source>
        <dbReference type="SAM" id="MobiDB-lite"/>
    </source>
</evidence>
<accession>A0A6A6T1N4</accession>
<feature type="region of interest" description="Disordered" evidence="1">
    <location>
        <begin position="198"/>
        <end position="235"/>
    </location>
</feature>
<dbReference type="AlphaFoldDB" id="A0A6A6T1N4"/>
<protein>
    <recommendedName>
        <fullName evidence="2">Methyltransferase type 11 domain-containing protein</fullName>
    </recommendedName>
</protein>
<evidence type="ECO:0000259" key="2">
    <source>
        <dbReference type="Pfam" id="PF08241"/>
    </source>
</evidence>
<reference evidence="3" key="1">
    <citation type="journal article" date="2020" name="Stud. Mycol.">
        <title>101 Dothideomycetes genomes: a test case for predicting lifestyles and emergence of pathogens.</title>
        <authorList>
            <person name="Haridas S."/>
            <person name="Albert R."/>
            <person name="Binder M."/>
            <person name="Bloem J."/>
            <person name="Labutti K."/>
            <person name="Salamov A."/>
            <person name="Andreopoulos B."/>
            <person name="Baker S."/>
            <person name="Barry K."/>
            <person name="Bills G."/>
            <person name="Bluhm B."/>
            <person name="Cannon C."/>
            <person name="Castanera R."/>
            <person name="Culley D."/>
            <person name="Daum C."/>
            <person name="Ezra D."/>
            <person name="Gonzalez J."/>
            <person name="Henrissat B."/>
            <person name="Kuo A."/>
            <person name="Liang C."/>
            <person name="Lipzen A."/>
            <person name="Lutzoni F."/>
            <person name="Magnuson J."/>
            <person name="Mondo S."/>
            <person name="Nolan M."/>
            <person name="Ohm R."/>
            <person name="Pangilinan J."/>
            <person name="Park H.-J."/>
            <person name="Ramirez L."/>
            <person name="Alfaro M."/>
            <person name="Sun H."/>
            <person name="Tritt A."/>
            <person name="Yoshinaga Y."/>
            <person name="Zwiers L.-H."/>
            <person name="Turgeon B."/>
            <person name="Goodwin S."/>
            <person name="Spatafora J."/>
            <person name="Crous P."/>
            <person name="Grigoriev I."/>
        </authorList>
    </citation>
    <scope>NUCLEOTIDE SEQUENCE</scope>
    <source>
        <strain evidence="3">CBS 122681</strain>
    </source>
</reference>
<dbReference type="Pfam" id="PF08241">
    <property type="entry name" value="Methyltransf_11"/>
    <property type="match status" value="1"/>
</dbReference>
<dbReference type="InterPro" id="IPR029063">
    <property type="entry name" value="SAM-dependent_MTases_sf"/>
</dbReference>
<dbReference type="PANTHER" id="PTHR43591:SF92">
    <property type="entry name" value="METHYLTRANSFERASE TYPE 11 DOMAIN-CONTAINING PROTEIN"/>
    <property type="match status" value="1"/>
</dbReference>
<feature type="compositionally biased region" description="Polar residues" evidence="1">
    <location>
        <begin position="220"/>
        <end position="234"/>
    </location>
</feature>
<dbReference type="Gene3D" id="3.40.50.150">
    <property type="entry name" value="Vaccinia Virus protein VP39"/>
    <property type="match status" value="1"/>
</dbReference>
<gene>
    <name evidence="3" type="ORF">K491DRAFT_680255</name>
</gene>
<evidence type="ECO:0000313" key="4">
    <source>
        <dbReference type="Proteomes" id="UP000799324"/>
    </source>
</evidence>
<dbReference type="InterPro" id="IPR013216">
    <property type="entry name" value="Methyltransf_11"/>
</dbReference>
<organism evidence="3 4">
    <name type="scientific">Lophiostoma macrostomum CBS 122681</name>
    <dbReference type="NCBI Taxonomy" id="1314788"/>
    <lineage>
        <taxon>Eukaryota</taxon>
        <taxon>Fungi</taxon>
        <taxon>Dikarya</taxon>
        <taxon>Ascomycota</taxon>
        <taxon>Pezizomycotina</taxon>
        <taxon>Dothideomycetes</taxon>
        <taxon>Pleosporomycetidae</taxon>
        <taxon>Pleosporales</taxon>
        <taxon>Lophiostomataceae</taxon>
        <taxon>Lophiostoma</taxon>
    </lineage>
</organism>
<proteinExistence type="predicted"/>
<dbReference type="SUPFAM" id="SSF53335">
    <property type="entry name" value="S-adenosyl-L-methionine-dependent methyltransferases"/>
    <property type="match status" value="1"/>
</dbReference>
<dbReference type="GO" id="GO:0008757">
    <property type="term" value="F:S-adenosylmethionine-dependent methyltransferase activity"/>
    <property type="evidence" value="ECO:0007669"/>
    <property type="project" value="InterPro"/>
</dbReference>
<dbReference type="Proteomes" id="UP000799324">
    <property type="component" value="Unassembled WGS sequence"/>
</dbReference>
<dbReference type="EMBL" id="MU004375">
    <property type="protein sequence ID" value="KAF2653796.1"/>
    <property type="molecule type" value="Genomic_DNA"/>
</dbReference>